<reference evidence="2 3" key="1">
    <citation type="journal article" date="2015" name="Genome Biol. Evol.">
        <title>The genome of winter moth (Operophtera brumata) provides a genomic perspective on sexual dimorphism and phenology.</title>
        <authorList>
            <person name="Derks M.F."/>
            <person name="Smit S."/>
            <person name="Salis L."/>
            <person name="Schijlen E."/>
            <person name="Bossers A."/>
            <person name="Mateman C."/>
            <person name="Pijl A.S."/>
            <person name="de Ridder D."/>
            <person name="Groenen M.A."/>
            <person name="Visser M.E."/>
            <person name="Megens H.J."/>
        </authorList>
    </citation>
    <scope>NUCLEOTIDE SEQUENCE [LARGE SCALE GENOMIC DNA]</scope>
    <source>
        <strain evidence="2">WM2013NL</strain>
        <tissue evidence="2">Head and thorax</tissue>
    </source>
</reference>
<feature type="region of interest" description="Disordered" evidence="1">
    <location>
        <begin position="1"/>
        <end position="28"/>
    </location>
</feature>
<evidence type="ECO:0000256" key="1">
    <source>
        <dbReference type="SAM" id="MobiDB-lite"/>
    </source>
</evidence>
<organism evidence="2 3">
    <name type="scientific">Operophtera brumata</name>
    <name type="common">Winter moth</name>
    <name type="synonym">Phalaena brumata</name>
    <dbReference type="NCBI Taxonomy" id="104452"/>
    <lineage>
        <taxon>Eukaryota</taxon>
        <taxon>Metazoa</taxon>
        <taxon>Ecdysozoa</taxon>
        <taxon>Arthropoda</taxon>
        <taxon>Hexapoda</taxon>
        <taxon>Insecta</taxon>
        <taxon>Pterygota</taxon>
        <taxon>Neoptera</taxon>
        <taxon>Endopterygota</taxon>
        <taxon>Lepidoptera</taxon>
        <taxon>Glossata</taxon>
        <taxon>Ditrysia</taxon>
        <taxon>Geometroidea</taxon>
        <taxon>Geometridae</taxon>
        <taxon>Larentiinae</taxon>
        <taxon>Operophtera</taxon>
    </lineage>
</organism>
<proteinExistence type="predicted"/>
<keyword evidence="3" id="KW-1185">Reference proteome</keyword>
<name>A0A0L7K3R9_OPEBR</name>
<evidence type="ECO:0000313" key="3">
    <source>
        <dbReference type="Proteomes" id="UP000037510"/>
    </source>
</evidence>
<feature type="non-terminal residue" evidence="2">
    <location>
        <position position="1"/>
    </location>
</feature>
<accession>A0A0L7K3R9</accession>
<comment type="caution">
    <text evidence="2">The sequence shown here is derived from an EMBL/GenBank/DDBJ whole genome shotgun (WGS) entry which is preliminary data.</text>
</comment>
<evidence type="ECO:0000313" key="2">
    <source>
        <dbReference type="EMBL" id="KOB52293.1"/>
    </source>
</evidence>
<gene>
    <name evidence="2" type="ORF">OBRU01_23215</name>
</gene>
<dbReference type="Proteomes" id="UP000037510">
    <property type="component" value="Unassembled WGS sequence"/>
</dbReference>
<sequence length="41" mass="4619">DHSCELCGKSHGGQPAHARRRSQGEMSRNYPAFCTMLKRQS</sequence>
<dbReference type="EMBL" id="JTDY01012341">
    <property type="protein sequence ID" value="KOB52293.1"/>
    <property type="molecule type" value="Genomic_DNA"/>
</dbReference>
<protein>
    <submittedName>
        <fullName evidence="2">Uncharacterized protein</fullName>
    </submittedName>
</protein>
<dbReference type="AlphaFoldDB" id="A0A0L7K3R9"/>